<protein>
    <submittedName>
        <fullName evidence="1">Uncharacterized protein</fullName>
    </submittedName>
</protein>
<evidence type="ECO:0000313" key="2">
    <source>
        <dbReference type="Proteomes" id="UP001186974"/>
    </source>
</evidence>
<proteinExistence type="predicted"/>
<organism evidence="1 2">
    <name type="scientific">Coniosporium uncinatum</name>
    <dbReference type="NCBI Taxonomy" id="93489"/>
    <lineage>
        <taxon>Eukaryota</taxon>
        <taxon>Fungi</taxon>
        <taxon>Dikarya</taxon>
        <taxon>Ascomycota</taxon>
        <taxon>Pezizomycotina</taxon>
        <taxon>Dothideomycetes</taxon>
        <taxon>Dothideomycetes incertae sedis</taxon>
        <taxon>Coniosporium</taxon>
    </lineage>
</organism>
<sequence>MDSGCLAKSEELIDTIAQTLTNSHDRWRDLLDPARDFIYVLESSEILSRSDNVDLHVRITSILQKLAYAEAD</sequence>
<accession>A0ACC3CUZ5</accession>
<comment type="caution">
    <text evidence="1">The sequence shown here is derived from an EMBL/GenBank/DDBJ whole genome shotgun (WGS) entry which is preliminary data.</text>
</comment>
<dbReference type="EMBL" id="JAWDJW010011152">
    <property type="protein sequence ID" value="KAK3044998.1"/>
    <property type="molecule type" value="Genomic_DNA"/>
</dbReference>
<evidence type="ECO:0000313" key="1">
    <source>
        <dbReference type="EMBL" id="KAK3044998.1"/>
    </source>
</evidence>
<keyword evidence="2" id="KW-1185">Reference proteome</keyword>
<gene>
    <name evidence="1" type="ORF">LTS18_014820</name>
</gene>
<reference evidence="1" key="1">
    <citation type="submission" date="2024-09" db="EMBL/GenBank/DDBJ databases">
        <title>Black Yeasts Isolated from many extreme environments.</title>
        <authorList>
            <person name="Coleine C."/>
            <person name="Stajich J.E."/>
            <person name="Selbmann L."/>
        </authorList>
    </citation>
    <scope>NUCLEOTIDE SEQUENCE</scope>
    <source>
        <strain evidence="1">CCFEE 5737</strain>
    </source>
</reference>
<dbReference type="Proteomes" id="UP001186974">
    <property type="component" value="Unassembled WGS sequence"/>
</dbReference>
<feature type="non-terminal residue" evidence="1">
    <location>
        <position position="72"/>
    </location>
</feature>
<name>A0ACC3CUZ5_9PEZI</name>